<dbReference type="Pfam" id="PF24809">
    <property type="entry name" value="DUF7708"/>
    <property type="match status" value="1"/>
</dbReference>
<keyword evidence="1" id="KW-0677">Repeat</keyword>
<organism evidence="5 6">
    <name type="scientific">Zopfia rhizophila CBS 207.26</name>
    <dbReference type="NCBI Taxonomy" id="1314779"/>
    <lineage>
        <taxon>Eukaryota</taxon>
        <taxon>Fungi</taxon>
        <taxon>Dikarya</taxon>
        <taxon>Ascomycota</taxon>
        <taxon>Pezizomycotina</taxon>
        <taxon>Dothideomycetes</taxon>
        <taxon>Dothideomycetes incertae sedis</taxon>
        <taxon>Zopfiaceae</taxon>
        <taxon>Zopfia</taxon>
    </lineage>
</organism>
<dbReference type="Pfam" id="PF24883">
    <property type="entry name" value="NPHP3_N"/>
    <property type="match status" value="1"/>
</dbReference>
<dbReference type="OrthoDB" id="5389400at2759"/>
<dbReference type="InterPro" id="IPR027417">
    <property type="entry name" value="P-loop_NTPase"/>
</dbReference>
<dbReference type="InterPro" id="IPR056884">
    <property type="entry name" value="NPHP3-like_N"/>
</dbReference>
<keyword evidence="6" id="KW-1185">Reference proteome</keyword>
<dbReference type="Gene3D" id="3.40.50.300">
    <property type="entry name" value="P-loop containing nucleotide triphosphate hydrolases"/>
    <property type="match status" value="1"/>
</dbReference>
<feature type="domain" description="Nephrocystin 3-like N-terminal" evidence="4">
    <location>
        <begin position="442"/>
        <end position="620"/>
    </location>
</feature>
<dbReference type="InterPro" id="IPR056125">
    <property type="entry name" value="DUF7708"/>
</dbReference>
<accession>A0A6A6D8R1</accession>
<proteinExistence type="predicted"/>
<evidence type="ECO:0000256" key="1">
    <source>
        <dbReference type="ARBA" id="ARBA00022737"/>
    </source>
</evidence>
<evidence type="ECO:0000259" key="4">
    <source>
        <dbReference type="Pfam" id="PF24883"/>
    </source>
</evidence>
<dbReference type="EMBL" id="ML994762">
    <property type="protein sequence ID" value="KAF2174878.1"/>
    <property type="molecule type" value="Genomic_DNA"/>
</dbReference>
<evidence type="ECO:0000313" key="5">
    <source>
        <dbReference type="EMBL" id="KAF2174878.1"/>
    </source>
</evidence>
<dbReference type="Proteomes" id="UP000800200">
    <property type="component" value="Unassembled WGS sequence"/>
</dbReference>
<feature type="domain" description="DUF7708" evidence="3">
    <location>
        <begin position="207"/>
        <end position="355"/>
    </location>
</feature>
<dbReference type="PANTHER" id="PTHR10039:SF15">
    <property type="entry name" value="NACHT DOMAIN-CONTAINING PROTEIN"/>
    <property type="match status" value="1"/>
</dbReference>
<evidence type="ECO:0000313" key="6">
    <source>
        <dbReference type="Proteomes" id="UP000800200"/>
    </source>
</evidence>
<gene>
    <name evidence="5" type="ORF">K469DRAFT_685203</name>
</gene>
<reference evidence="5" key="1">
    <citation type="journal article" date="2020" name="Stud. Mycol.">
        <title>101 Dothideomycetes genomes: a test case for predicting lifestyles and emergence of pathogens.</title>
        <authorList>
            <person name="Haridas S."/>
            <person name="Albert R."/>
            <person name="Binder M."/>
            <person name="Bloem J."/>
            <person name="Labutti K."/>
            <person name="Salamov A."/>
            <person name="Andreopoulos B."/>
            <person name="Baker S."/>
            <person name="Barry K."/>
            <person name="Bills G."/>
            <person name="Bluhm B."/>
            <person name="Cannon C."/>
            <person name="Castanera R."/>
            <person name="Culley D."/>
            <person name="Daum C."/>
            <person name="Ezra D."/>
            <person name="Gonzalez J."/>
            <person name="Henrissat B."/>
            <person name="Kuo A."/>
            <person name="Liang C."/>
            <person name="Lipzen A."/>
            <person name="Lutzoni F."/>
            <person name="Magnuson J."/>
            <person name="Mondo S."/>
            <person name="Nolan M."/>
            <person name="Ohm R."/>
            <person name="Pangilinan J."/>
            <person name="Park H.-J."/>
            <person name="Ramirez L."/>
            <person name="Alfaro M."/>
            <person name="Sun H."/>
            <person name="Tritt A."/>
            <person name="Yoshinaga Y."/>
            <person name="Zwiers L.-H."/>
            <person name="Turgeon B."/>
            <person name="Goodwin S."/>
            <person name="Spatafora J."/>
            <person name="Crous P."/>
            <person name="Grigoriev I."/>
        </authorList>
    </citation>
    <scope>NUCLEOTIDE SEQUENCE</scope>
    <source>
        <strain evidence="5">CBS 207.26</strain>
    </source>
</reference>
<sequence>MNISIHGDEDACSRTLCLRQCMVLAQPLSSRVQVPACQPHLAPPREILRGHFSLAAPTLFLLPNTQNSGTFLGKTSLLHLDLVWSREKMAGGSRHERLSFSEDSSTYPLKRNHMTTNSVSIDRSSTCESPAAEIQSQEGREDDAEQSPSNHLYDVFNAAQKEFLGSVPAKERSQFSHCNTANELWERVRKFNLSGGRSKWYKPLTRIKRFSDALDPYFAAVTSISQGSPFASIAWGSILLVLKLASNFEAFFEKLANILDQLAQQMPRYDALMKLWEKVGVQPSPRLRSSLCNIYVELFRFLRSLMGIFITSDNKNRHPLRIMSSLSWRPFETRYRDFLDTMSFCREDIHDELQLAIYKEVLEMADGQKLALQMKLNKYEIDDLSMARKRYEEVCRTTTENHKTSLNQTFGVAQIIDRVTNWLSPPEFKTNFERALESKVDGTTRWLFDSPSFRNWQALDPSNMSNRGGGFDEQVLWIYGNPGCGKTVLAASSVENLRSSGMPVHYFFFRWDRAESNDDIQAWRALLAQLFDSLKHEQSILDKFSFVMSETSQGQRLASRSDLANLLGVCLHHPTPTETYIVLDGIDECIESDHFIEALYRAVYCGTRRSVRAKLLLFSRPNMDCLLDLILPSQQCSIGRETSKDIRLYLSRELERLKLKGRLMQDVNIADLLSRLVMGADGMFQWARLMMEYLNNARSLTPARREKVIRDVKCPERLDAMYTRILSQISESYENDKKLARFVILWLSYGKNPLTTLEMKDAVMFWSKESDFPNFERSVLGSCVCLVEVFDLPYHRFEYSPKGFRLIHKSVEDFIENLPTAYNPLYVPRVDAEFEIIKFCLEYLTGRLPSQPLIESEVNGTVLAGAYKRLPFCNYALTRWVEHLRRVRVTPPNLEDSGIFVFQEEKGRQLCDLLSGFLSRRSILIAWIEAIFLFQKSLIHEPLRKWCEIHINSYESSALTSQQHLFMEILAFCDELKQLHRDWGSTLAKSPSSIWVEPTAFGSYPHLKQTKMEFTPIASYGDSIPDTQDQTQHLSRLSVTSSNGHYEAILTLIPSDAFVNYNQNCTFNDPPSSRYTQLKHACSQWIAHYEVFAAHGSQRLVTKITIPLDEDEIWMNMQQSLWFGPSQTISMTATYAFGSFCQMQFPTAISPTLNAFTILRTVYTIPQGQSVLDKRYSLSQITFGFNNEIKRQWNLNYHTARLSRRLATPLWQCNPDDILSRACLYVYFFTFSPDGKYLFFWDEDAAAPSNLILFHLQDSDLGSWSMVRARRKTLPRSREISAAFHHKHQLVTICLVDRIYLWPFKSKRPELFPLWKEGTYRNFKSVGFSECGRYLIIHKRETAHPQILQIPDTMIRLISEGADDSSPKSEQNTALSDSHAKAGPLTLTNFALPPGTMVPSSFSRVSNDGAARGIRVLQTKNSVALQLWEDSPQQGGLREAQTELTKLPNWACMESASASIAIPKIDDEKATLVFNIQPKLWNSPTPLETRLPAIAQRDISSIKRPTDQYLKATPSGRLMPDVRSLNHERSSPRYFAPRASSRKLSQE</sequence>
<dbReference type="SUPFAM" id="SSF52540">
    <property type="entry name" value="P-loop containing nucleoside triphosphate hydrolases"/>
    <property type="match status" value="1"/>
</dbReference>
<evidence type="ECO:0000256" key="2">
    <source>
        <dbReference type="SAM" id="MobiDB-lite"/>
    </source>
</evidence>
<feature type="compositionally biased region" description="Polar residues" evidence="2">
    <location>
        <begin position="114"/>
        <end position="128"/>
    </location>
</feature>
<evidence type="ECO:0000259" key="3">
    <source>
        <dbReference type="Pfam" id="PF24809"/>
    </source>
</evidence>
<dbReference type="PANTHER" id="PTHR10039">
    <property type="entry name" value="AMELOGENIN"/>
    <property type="match status" value="1"/>
</dbReference>
<feature type="region of interest" description="Disordered" evidence="2">
    <location>
        <begin position="109"/>
        <end position="148"/>
    </location>
</feature>
<protein>
    <submittedName>
        <fullName evidence="5">Uncharacterized protein</fullName>
    </submittedName>
</protein>
<name>A0A6A6D8R1_9PEZI</name>
<dbReference type="SUPFAM" id="SSF82171">
    <property type="entry name" value="DPP6 N-terminal domain-like"/>
    <property type="match status" value="1"/>
</dbReference>
<feature type="region of interest" description="Disordered" evidence="2">
    <location>
        <begin position="1509"/>
        <end position="1547"/>
    </location>
</feature>